<evidence type="ECO:0000256" key="2">
    <source>
        <dbReference type="ARBA" id="ARBA00023180"/>
    </source>
</evidence>
<keyword evidence="2" id="KW-0325">Glycoprotein</keyword>
<gene>
    <name evidence="4" type="ORF">GCM10009737_18260</name>
</gene>
<evidence type="ECO:0000256" key="1">
    <source>
        <dbReference type="ARBA" id="ARBA00022679"/>
    </source>
</evidence>
<accession>A0ABN2PAZ4</accession>
<dbReference type="PANTHER" id="PTHR10605">
    <property type="entry name" value="HEPARAN SULFATE SULFOTRANSFERASE"/>
    <property type="match status" value="1"/>
</dbReference>
<dbReference type="InterPro" id="IPR000863">
    <property type="entry name" value="Sulfotransferase_dom"/>
</dbReference>
<sequence>MSASRAVATAKTLLPQGVKDVAERGIRTATTATGRLRTGPDFLLVGTKRGGTTYTWSTLLGHPQVMPTVPAAKNLKSPHYFYRYTDRGPDWYLGHFPTRAARRRHAERHGAALAFEASPLYLFDPRVAERAHRLLPAARIVVLLRDPVARAVSHHAERTKAGVETLSFADALAAEPDRLAGELERMAEEPGYYSRPWDWYSYRTRGEYAPQLRRWFDAYGREQVLVMRSEDLYADPDATLGRLQEFVGLDPRPLAGAKRNRSRHKTGIDPGLEAELRAHYEPHHRELADLLGTQPWW</sequence>
<dbReference type="InterPro" id="IPR027417">
    <property type="entry name" value="P-loop_NTPase"/>
</dbReference>
<dbReference type="InterPro" id="IPR037359">
    <property type="entry name" value="NST/OST"/>
</dbReference>
<reference evidence="4 5" key="1">
    <citation type="journal article" date="2019" name="Int. J. Syst. Evol. Microbiol.">
        <title>The Global Catalogue of Microorganisms (GCM) 10K type strain sequencing project: providing services to taxonomists for standard genome sequencing and annotation.</title>
        <authorList>
            <consortium name="The Broad Institute Genomics Platform"/>
            <consortium name="The Broad Institute Genome Sequencing Center for Infectious Disease"/>
            <person name="Wu L."/>
            <person name="Ma J."/>
        </authorList>
    </citation>
    <scope>NUCLEOTIDE SEQUENCE [LARGE SCALE GENOMIC DNA]</scope>
    <source>
        <strain evidence="4 5">JCM 14046</strain>
    </source>
</reference>
<organism evidence="4 5">
    <name type="scientific">Nocardioides lentus</name>
    <dbReference type="NCBI Taxonomy" id="338077"/>
    <lineage>
        <taxon>Bacteria</taxon>
        <taxon>Bacillati</taxon>
        <taxon>Actinomycetota</taxon>
        <taxon>Actinomycetes</taxon>
        <taxon>Propionibacteriales</taxon>
        <taxon>Nocardioidaceae</taxon>
        <taxon>Nocardioides</taxon>
    </lineage>
</organism>
<comment type="caution">
    <text evidence="4">The sequence shown here is derived from an EMBL/GenBank/DDBJ whole genome shotgun (WGS) entry which is preliminary data.</text>
</comment>
<evidence type="ECO:0000259" key="3">
    <source>
        <dbReference type="Pfam" id="PF00685"/>
    </source>
</evidence>
<evidence type="ECO:0000313" key="4">
    <source>
        <dbReference type="EMBL" id="GAA1917134.1"/>
    </source>
</evidence>
<keyword evidence="1" id="KW-0808">Transferase</keyword>
<dbReference type="Gene3D" id="3.40.50.300">
    <property type="entry name" value="P-loop containing nucleotide triphosphate hydrolases"/>
    <property type="match status" value="1"/>
</dbReference>
<dbReference type="Pfam" id="PF00685">
    <property type="entry name" value="Sulfotransfer_1"/>
    <property type="match status" value="1"/>
</dbReference>
<evidence type="ECO:0000313" key="5">
    <source>
        <dbReference type="Proteomes" id="UP001501612"/>
    </source>
</evidence>
<name>A0ABN2PAZ4_9ACTN</name>
<protein>
    <recommendedName>
        <fullName evidence="3">Sulfotransferase domain-containing protein</fullName>
    </recommendedName>
</protein>
<proteinExistence type="predicted"/>
<dbReference type="Proteomes" id="UP001501612">
    <property type="component" value="Unassembled WGS sequence"/>
</dbReference>
<feature type="domain" description="Sulfotransferase" evidence="3">
    <location>
        <begin position="40"/>
        <end position="250"/>
    </location>
</feature>
<dbReference type="RefSeq" id="WP_344006350.1">
    <property type="nucleotide sequence ID" value="NZ_BAAAMY010000004.1"/>
</dbReference>
<dbReference type="EMBL" id="BAAAMY010000004">
    <property type="protein sequence ID" value="GAA1917134.1"/>
    <property type="molecule type" value="Genomic_DNA"/>
</dbReference>
<keyword evidence="5" id="KW-1185">Reference proteome</keyword>
<dbReference type="SUPFAM" id="SSF52540">
    <property type="entry name" value="P-loop containing nucleoside triphosphate hydrolases"/>
    <property type="match status" value="1"/>
</dbReference>
<dbReference type="PANTHER" id="PTHR10605:SF56">
    <property type="entry name" value="BIFUNCTIONAL HEPARAN SULFATE N-DEACETYLASE_N-SULFOTRANSFERASE"/>
    <property type="match status" value="1"/>
</dbReference>